<keyword evidence="3" id="KW-1185">Reference proteome</keyword>
<dbReference type="VEuPathDB" id="FungiDB:PYU1_G005345"/>
<name>K3WK64_GLOUD</name>
<evidence type="ECO:0000259" key="1">
    <source>
        <dbReference type="PROSITE" id="PS51886"/>
    </source>
</evidence>
<reference evidence="2" key="3">
    <citation type="submission" date="2015-02" db="UniProtKB">
        <authorList>
            <consortium name="EnsemblProtists"/>
        </authorList>
    </citation>
    <scope>IDENTIFICATION</scope>
    <source>
        <strain evidence="2">DAOM BR144</strain>
    </source>
</reference>
<dbReference type="Pfam" id="PF07534">
    <property type="entry name" value="TLD"/>
    <property type="match status" value="1"/>
</dbReference>
<protein>
    <recommendedName>
        <fullName evidence="1">TLDc domain-containing protein</fullName>
    </recommendedName>
</protein>
<dbReference type="PANTHER" id="PTHR23354:SF108">
    <property type="entry name" value="RE10231P"/>
    <property type="match status" value="1"/>
</dbReference>
<accession>K3WK64</accession>
<evidence type="ECO:0000313" key="3">
    <source>
        <dbReference type="Proteomes" id="UP000019132"/>
    </source>
</evidence>
<reference evidence="3" key="2">
    <citation type="submission" date="2010-04" db="EMBL/GenBank/DDBJ databases">
        <authorList>
            <person name="Buell R."/>
            <person name="Hamilton J."/>
            <person name="Hostetler J."/>
        </authorList>
    </citation>
    <scope>NUCLEOTIDE SEQUENCE [LARGE SCALE GENOMIC DNA]</scope>
    <source>
        <strain evidence="3">DAOM:BR144</strain>
    </source>
</reference>
<sequence>MGNSTSSSHRGGAAAEWKGPFSDTEYECLVAKYKDITIGATTVSDVHARLQKLLQLPLSESIPEQYQVCINALGTAFYELCLLSCEADGRTAASNKVLLIDFVQAVAACVRSSSQSIARALFRLFAVTNRSTISEDELTQLFLALLIMADDKIAVEDPKKALHVAQKLTHAVLPLPVGSTPQQTSNDEFVRWLSGQFPLFYSVFVSWMATKCLDTLARPSYHSPRLSHKSDILSRTHFVCLSAVANPIQKPLSRLYTSAQDGLSFNRLCFHLLGYTGSTLVVIQDTEGAVFGMFCDSEWKESSRMYGGNGCFLFRLEPQINIYNVSGASSGSNNNFMYLNSKGYSLPRGIGMGGNTNKFRLFVSEDFDESSYTTTQCMSFESGKLSSREHFTIDAMEVWGCGDEEDLLNQKALRNETAEMINRARKVDKAQFVGSDFDKEMFLGKTFGHGADQARVADDES</sequence>
<dbReference type="PANTHER" id="PTHR23354">
    <property type="entry name" value="NUCLEOLAR PROTEIN 7/ESTROGEN RECEPTOR COACTIVATOR-RELATED"/>
    <property type="match status" value="1"/>
</dbReference>
<dbReference type="InterPro" id="IPR006571">
    <property type="entry name" value="TLDc_dom"/>
</dbReference>
<dbReference type="Proteomes" id="UP000019132">
    <property type="component" value="Unassembled WGS sequence"/>
</dbReference>
<dbReference type="EnsemblProtists" id="PYU1_T005356">
    <property type="protein sequence ID" value="PYU1_T005356"/>
    <property type="gene ID" value="PYU1_G005345"/>
</dbReference>
<dbReference type="OMA" id="PLGDRMF"/>
<proteinExistence type="predicted"/>
<dbReference type="InParanoid" id="K3WK64"/>
<evidence type="ECO:0000313" key="2">
    <source>
        <dbReference type="EnsemblProtists" id="PYU1_T005356"/>
    </source>
</evidence>
<dbReference type="SMART" id="SM00584">
    <property type="entry name" value="TLDc"/>
    <property type="match status" value="1"/>
</dbReference>
<reference evidence="3" key="1">
    <citation type="journal article" date="2010" name="Genome Biol.">
        <title>Genome sequence of the necrotrophic plant pathogen Pythium ultimum reveals original pathogenicity mechanisms and effector repertoire.</title>
        <authorList>
            <person name="Levesque C.A."/>
            <person name="Brouwer H."/>
            <person name="Cano L."/>
            <person name="Hamilton J.P."/>
            <person name="Holt C."/>
            <person name="Huitema E."/>
            <person name="Raffaele S."/>
            <person name="Robideau G.P."/>
            <person name="Thines M."/>
            <person name="Win J."/>
            <person name="Zerillo M.M."/>
            <person name="Beakes G.W."/>
            <person name="Boore J.L."/>
            <person name="Busam D."/>
            <person name="Dumas B."/>
            <person name="Ferriera S."/>
            <person name="Fuerstenberg S.I."/>
            <person name="Gachon C.M."/>
            <person name="Gaulin E."/>
            <person name="Govers F."/>
            <person name="Grenville-Briggs L."/>
            <person name="Horner N."/>
            <person name="Hostetler J."/>
            <person name="Jiang R.H."/>
            <person name="Johnson J."/>
            <person name="Krajaejun T."/>
            <person name="Lin H."/>
            <person name="Meijer H.J."/>
            <person name="Moore B."/>
            <person name="Morris P."/>
            <person name="Phuntmart V."/>
            <person name="Puiu D."/>
            <person name="Shetty J."/>
            <person name="Stajich J.E."/>
            <person name="Tripathy S."/>
            <person name="Wawra S."/>
            <person name="van West P."/>
            <person name="Whitty B.R."/>
            <person name="Coutinho P.M."/>
            <person name="Henrissat B."/>
            <person name="Martin F."/>
            <person name="Thomas P.D."/>
            <person name="Tyler B.M."/>
            <person name="De Vries R.P."/>
            <person name="Kamoun S."/>
            <person name="Yandell M."/>
            <person name="Tisserat N."/>
            <person name="Buell C.R."/>
        </authorList>
    </citation>
    <scope>NUCLEOTIDE SEQUENCE</scope>
    <source>
        <strain evidence="3">DAOM:BR144</strain>
    </source>
</reference>
<dbReference type="eggNOG" id="KOG2557">
    <property type="taxonomic scope" value="Eukaryota"/>
</dbReference>
<dbReference type="EMBL" id="GL376633">
    <property type="status" value="NOT_ANNOTATED_CDS"/>
    <property type="molecule type" value="Genomic_DNA"/>
</dbReference>
<organism evidence="2 3">
    <name type="scientific">Globisporangium ultimum (strain ATCC 200006 / CBS 805.95 / DAOM BR144)</name>
    <name type="common">Pythium ultimum</name>
    <dbReference type="NCBI Taxonomy" id="431595"/>
    <lineage>
        <taxon>Eukaryota</taxon>
        <taxon>Sar</taxon>
        <taxon>Stramenopiles</taxon>
        <taxon>Oomycota</taxon>
        <taxon>Peronosporomycetes</taxon>
        <taxon>Pythiales</taxon>
        <taxon>Pythiaceae</taxon>
        <taxon>Globisporangium</taxon>
    </lineage>
</organism>
<dbReference type="PROSITE" id="PS51886">
    <property type="entry name" value="TLDC"/>
    <property type="match status" value="1"/>
</dbReference>
<dbReference type="STRING" id="431595.K3WK64"/>
<feature type="domain" description="TLDc" evidence="1">
    <location>
        <begin position="225"/>
        <end position="402"/>
    </location>
</feature>
<dbReference type="HOGENOM" id="CLU_046499_0_0_1"/>
<dbReference type="AlphaFoldDB" id="K3WK64"/>